<evidence type="ECO:0000313" key="10">
    <source>
        <dbReference type="Proteomes" id="UP001652642"/>
    </source>
</evidence>
<keyword evidence="10" id="KW-1185">Reference proteome</keyword>
<dbReference type="SMART" id="SM01035">
    <property type="entry name" value="BOP1NT"/>
    <property type="match status" value="1"/>
</dbReference>
<dbReference type="InterPro" id="IPR015943">
    <property type="entry name" value="WD40/YVTN_repeat-like_dom_sf"/>
</dbReference>
<evidence type="ECO:0000256" key="5">
    <source>
        <dbReference type="ARBA" id="ARBA00023242"/>
    </source>
</evidence>
<evidence type="ECO:0000256" key="7">
    <source>
        <dbReference type="PROSITE-ProRule" id="PRU00221"/>
    </source>
</evidence>
<organism evidence="10 11">
    <name type="scientific">Pogona vitticeps</name>
    <name type="common">central bearded dragon</name>
    <dbReference type="NCBI Taxonomy" id="103695"/>
    <lineage>
        <taxon>Eukaryota</taxon>
        <taxon>Metazoa</taxon>
        <taxon>Chordata</taxon>
        <taxon>Craniata</taxon>
        <taxon>Vertebrata</taxon>
        <taxon>Euteleostomi</taxon>
        <taxon>Lepidosauria</taxon>
        <taxon>Squamata</taxon>
        <taxon>Bifurcata</taxon>
        <taxon>Unidentata</taxon>
        <taxon>Episquamata</taxon>
        <taxon>Toxicofera</taxon>
        <taxon>Iguania</taxon>
        <taxon>Acrodonta</taxon>
        <taxon>Agamidae</taxon>
        <taxon>Amphibolurinae</taxon>
        <taxon>Pogona</taxon>
    </lineage>
</organism>
<dbReference type="PROSITE" id="PS50294">
    <property type="entry name" value="WD_REPEATS_REGION"/>
    <property type="match status" value="1"/>
</dbReference>
<evidence type="ECO:0000256" key="8">
    <source>
        <dbReference type="SAM" id="MobiDB-lite"/>
    </source>
</evidence>
<dbReference type="InterPro" id="IPR028598">
    <property type="entry name" value="BOP1/Erb1"/>
</dbReference>
<dbReference type="Gene3D" id="2.130.10.10">
    <property type="entry name" value="YVTN repeat-like/Quinoprotein amine dehydrogenase"/>
    <property type="match status" value="1"/>
</dbReference>
<evidence type="ECO:0000256" key="1">
    <source>
        <dbReference type="ARBA" id="ARBA00022517"/>
    </source>
</evidence>
<comment type="subcellular location">
    <subcellularLocation>
        <location evidence="6">Nucleus</location>
        <location evidence="6">Nucleolus</location>
    </subcellularLocation>
    <subcellularLocation>
        <location evidence="6">Nucleus</location>
        <location evidence="6">Nucleoplasm</location>
    </subcellularLocation>
</comment>
<evidence type="ECO:0000259" key="9">
    <source>
        <dbReference type="SMART" id="SM01035"/>
    </source>
</evidence>
<evidence type="ECO:0000256" key="4">
    <source>
        <dbReference type="ARBA" id="ARBA00022737"/>
    </source>
</evidence>
<feature type="compositionally biased region" description="Basic and acidic residues" evidence="8">
    <location>
        <begin position="69"/>
        <end position="88"/>
    </location>
</feature>
<gene>
    <name evidence="6 11" type="primary">BOP1</name>
</gene>
<dbReference type="Proteomes" id="UP001652642">
    <property type="component" value="Chromosome 4"/>
</dbReference>
<sequence length="742" mass="84264">MELGRDESGGGDRRPRPFHSTPALERECDDDLTDSEESIFSGLEDSGSDSLTDEEEDKEDDEGTEDDSHDSGVEEKSKGQLLSEDTHAGETSGKKSRPCGETQEPEVKEQELSLENEYAEDSSDEEDIRNTVGNIPMEWYQDFPHIGYDLDGRKIFKPLRTKDELDKFLEKMENPDYWRTIHDRKTGVDVKLTDEQVALVHRLQQGQFGDVCFDPYEPAVDFFSSQVRIHPVTNRPADKRSFIPSLVEKEKVSRLVHAIKMGWIKPRKPKEDTPTFYDLWAQEDPNSILGRHKMHVPAPKLPLPGHEESYNPPPEYLPTAEERLAWELQEPSERKLNFLPQRHECLRRVPAYSRFIHERFERCLDLYLCPRQRKMRVNVDPEDLIPKLPKPRDLQPFPTVQALIYRGHTSLVRCLSVSPSGQWLASGSDDGTVKFWEVCTARCVKTLPVPGAVKSVAWNPNPAVCLVAIAVEHSVLLANPALGDKLLYGATDQLLEGYVAPEEERPQPVTWEEAAGEERARGIRLIIRHGKPLKQVTWHGKGDYFATVVSDNSHLQVLIHQASKRWSQAPFRRSKGQVQRVLFHPLRPFFFVATQRFVRVYNLLKQELTKKLLSNCKWVSSIALHPGGDNLICGSYDSKLAWFDLDLSTKPYRVLRHHKAALRAVAFHPHYPLFASGSDDGSVIICHGTVYSDLLQNPLIVPVKVLKGHALTQDLGVLDVVFHPTQPWLFSAGADATVRLFT</sequence>
<comment type="function">
    <text evidence="6">Component of the PeBoW complex, which is required for maturation of 28S and 5.8S ribosomal RNAs and formation of the 60S ribosome.</text>
</comment>
<feature type="compositionally biased region" description="Acidic residues" evidence="8">
    <location>
        <begin position="112"/>
        <end position="127"/>
    </location>
</feature>
<comment type="similarity">
    <text evidence="6">Belongs to the WD repeat BOP1/ERB1 family.</text>
</comment>
<feature type="compositionally biased region" description="Basic and acidic residues" evidence="8">
    <location>
        <begin position="1"/>
        <end position="15"/>
    </location>
</feature>
<keyword evidence="5 6" id="KW-0539">Nucleus</keyword>
<dbReference type="PROSITE" id="PS50082">
    <property type="entry name" value="WD_REPEATS_2"/>
    <property type="match status" value="2"/>
</dbReference>
<keyword evidence="1 6" id="KW-0690">Ribosome biogenesis</keyword>
<dbReference type="PANTHER" id="PTHR17605:SF0">
    <property type="entry name" value="RIBOSOME BIOGENESIS PROTEIN BOP1"/>
    <property type="match status" value="1"/>
</dbReference>
<keyword evidence="3 7" id="KW-0853">WD repeat</keyword>
<keyword evidence="4" id="KW-0677">Repeat</keyword>
<dbReference type="Pfam" id="PF00400">
    <property type="entry name" value="WD40"/>
    <property type="match status" value="4"/>
</dbReference>
<evidence type="ECO:0000256" key="3">
    <source>
        <dbReference type="ARBA" id="ARBA00022574"/>
    </source>
</evidence>
<dbReference type="InterPro" id="IPR012953">
    <property type="entry name" value="BOP1_N_dom"/>
</dbReference>
<proteinExistence type="inferred from homology"/>
<name>A0ABM5GD14_9SAUR</name>
<reference evidence="11" key="1">
    <citation type="submission" date="2025-08" db="UniProtKB">
        <authorList>
            <consortium name="RefSeq"/>
        </authorList>
    </citation>
    <scope>IDENTIFICATION</scope>
</reference>
<keyword evidence="2 6" id="KW-0698">rRNA processing</keyword>
<dbReference type="SUPFAM" id="SSF50978">
    <property type="entry name" value="WD40 repeat-like"/>
    <property type="match status" value="1"/>
</dbReference>
<feature type="compositionally biased region" description="Acidic residues" evidence="8">
    <location>
        <begin position="27"/>
        <end position="37"/>
    </location>
</feature>
<comment type="subunit">
    <text evidence="6">Component of the PeBoW complex, composed of BOP1, PES1 and WDR12. Within the PeBoW complex BOP1 interacts directly with PES1 and WDR12. The PeBoW complex also associates with the 66S pre-ribosome.</text>
</comment>
<accession>A0ABM5GD14</accession>
<feature type="repeat" description="WD" evidence="7">
    <location>
        <begin position="655"/>
        <end position="685"/>
    </location>
</feature>
<feature type="domain" description="BOP1 N-terminal" evidence="9">
    <location>
        <begin position="140"/>
        <end position="398"/>
    </location>
</feature>
<feature type="compositionally biased region" description="Acidic residues" evidence="8">
    <location>
        <begin position="51"/>
        <end position="68"/>
    </location>
</feature>
<feature type="region of interest" description="Disordered" evidence="8">
    <location>
        <begin position="1"/>
        <end position="127"/>
    </location>
</feature>
<dbReference type="Pfam" id="PF08145">
    <property type="entry name" value="BOP1NT"/>
    <property type="match status" value="1"/>
</dbReference>
<dbReference type="PANTHER" id="PTHR17605">
    <property type="entry name" value="RIBOSOME BIOGENESIS PROTEIN BOP1 BLOCK OF PROLIFERATION 1 PROTEIN"/>
    <property type="match status" value="1"/>
</dbReference>
<evidence type="ECO:0000313" key="11">
    <source>
        <dbReference type="RefSeq" id="XP_072855554.1"/>
    </source>
</evidence>
<dbReference type="PROSITE" id="PS00678">
    <property type="entry name" value="WD_REPEATS_1"/>
    <property type="match status" value="1"/>
</dbReference>
<dbReference type="RefSeq" id="XP_072855554.1">
    <property type="nucleotide sequence ID" value="XM_072999453.1"/>
</dbReference>
<evidence type="ECO:0000256" key="2">
    <source>
        <dbReference type="ARBA" id="ARBA00022552"/>
    </source>
</evidence>
<feature type="repeat" description="WD" evidence="7">
    <location>
        <begin position="405"/>
        <end position="446"/>
    </location>
</feature>
<protein>
    <recommendedName>
        <fullName evidence="6">Ribosome biogenesis protein BOP1</fullName>
    </recommendedName>
    <alternativeName>
        <fullName evidence="6">Block of proliferation 1 protein</fullName>
    </alternativeName>
</protein>
<dbReference type="InterPro" id="IPR001680">
    <property type="entry name" value="WD40_rpt"/>
</dbReference>
<dbReference type="InterPro" id="IPR019775">
    <property type="entry name" value="WD40_repeat_CS"/>
</dbReference>
<dbReference type="InterPro" id="IPR036322">
    <property type="entry name" value="WD40_repeat_dom_sf"/>
</dbReference>
<dbReference type="HAMAP" id="MF_03027">
    <property type="entry name" value="BOP1"/>
    <property type="match status" value="1"/>
</dbReference>
<dbReference type="GeneID" id="110084811"/>
<evidence type="ECO:0000256" key="6">
    <source>
        <dbReference type="HAMAP-Rule" id="MF_03027"/>
    </source>
</evidence>
<dbReference type="SMART" id="SM00320">
    <property type="entry name" value="WD40"/>
    <property type="match status" value="7"/>
</dbReference>